<accession>A0A4Y2BI67</accession>
<proteinExistence type="predicted"/>
<comment type="caution">
    <text evidence="1">The sequence shown here is derived from an EMBL/GenBank/DDBJ whole genome shotgun (WGS) entry which is preliminary data.</text>
</comment>
<organism evidence="1 2">
    <name type="scientific">Araneus ventricosus</name>
    <name type="common">Orbweaver spider</name>
    <name type="synonym">Epeira ventricosa</name>
    <dbReference type="NCBI Taxonomy" id="182803"/>
    <lineage>
        <taxon>Eukaryota</taxon>
        <taxon>Metazoa</taxon>
        <taxon>Ecdysozoa</taxon>
        <taxon>Arthropoda</taxon>
        <taxon>Chelicerata</taxon>
        <taxon>Arachnida</taxon>
        <taxon>Araneae</taxon>
        <taxon>Araneomorphae</taxon>
        <taxon>Entelegynae</taxon>
        <taxon>Araneoidea</taxon>
        <taxon>Araneidae</taxon>
        <taxon>Araneus</taxon>
    </lineage>
</organism>
<evidence type="ECO:0000313" key="2">
    <source>
        <dbReference type="Proteomes" id="UP000499080"/>
    </source>
</evidence>
<dbReference type="Proteomes" id="UP000499080">
    <property type="component" value="Unassembled WGS sequence"/>
</dbReference>
<reference evidence="1 2" key="1">
    <citation type="journal article" date="2019" name="Sci. Rep.">
        <title>Orb-weaving spider Araneus ventricosus genome elucidates the spidroin gene catalogue.</title>
        <authorList>
            <person name="Kono N."/>
            <person name="Nakamura H."/>
            <person name="Ohtoshi R."/>
            <person name="Moran D.A.P."/>
            <person name="Shinohara A."/>
            <person name="Yoshida Y."/>
            <person name="Fujiwara M."/>
            <person name="Mori M."/>
            <person name="Tomita M."/>
            <person name="Arakawa K."/>
        </authorList>
    </citation>
    <scope>NUCLEOTIDE SEQUENCE [LARGE SCALE GENOMIC DNA]</scope>
</reference>
<dbReference type="AlphaFoldDB" id="A0A4Y2BI67"/>
<name>A0A4Y2BI67_ARAVE</name>
<sequence>MTYLTRTRSLHPADILVESAFELAPFFPFQIRDTVTKPQWLFMNEDRRIPLSDKPGSYVGNLDLKHHSHFQHQILESEDKKIKNLIPAYIYVRFFSSVNFRSLLNAVLTLFYVIEFRIRALSFPKLELQTGKGVPAHRGTQYF</sequence>
<dbReference type="EMBL" id="BGPR01000083">
    <property type="protein sequence ID" value="GBL91951.1"/>
    <property type="molecule type" value="Genomic_DNA"/>
</dbReference>
<keyword evidence="2" id="KW-1185">Reference proteome</keyword>
<protein>
    <submittedName>
        <fullName evidence="1">Uncharacterized protein</fullName>
    </submittedName>
</protein>
<evidence type="ECO:0000313" key="1">
    <source>
        <dbReference type="EMBL" id="GBL91951.1"/>
    </source>
</evidence>
<gene>
    <name evidence="1" type="ORF">AVEN_102529_1</name>
</gene>